<dbReference type="NCBIfam" id="TIGR01414">
    <property type="entry name" value="autotrans_barl"/>
    <property type="match status" value="1"/>
</dbReference>
<reference evidence="2" key="1">
    <citation type="journal article" date="2017" name="MBio">
        <title>Type VI secretion-mediated competition in the bee gut microbiome.</title>
        <authorList>
            <person name="Steele M.I."/>
            <person name="Kwong W.K."/>
            <person name="Powell J.E."/>
            <person name="Whiteley M."/>
            <person name="Moran N.A."/>
        </authorList>
    </citation>
    <scope>NUCLEOTIDE SEQUENCE [LARGE SCALE GENOMIC DNA]</scope>
    <source>
        <strain evidence="2">WkB273</strain>
    </source>
</reference>
<evidence type="ECO:0000259" key="1">
    <source>
        <dbReference type="PROSITE" id="PS51208"/>
    </source>
</evidence>
<dbReference type="InterPro" id="IPR036709">
    <property type="entry name" value="Autotransporte_beta_dom_sf"/>
</dbReference>
<dbReference type="Pfam" id="PF03797">
    <property type="entry name" value="Autotransporter"/>
    <property type="match status" value="1"/>
</dbReference>
<dbReference type="InterPro" id="IPR006315">
    <property type="entry name" value="OM_autotransptr_brl_dom"/>
</dbReference>
<proteinExistence type="predicted"/>
<dbReference type="SUPFAM" id="SSF103515">
    <property type="entry name" value="Autotransporter"/>
    <property type="match status" value="1"/>
</dbReference>
<gene>
    <name evidence="2" type="ORF">BHC54_04620</name>
</gene>
<dbReference type="AlphaFoldDB" id="A0A2N9X7P7"/>
<dbReference type="GO" id="GO:0019867">
    <property type="term" value="C:outer membrane"/>
    <property type="evidence" value="ECO:0007669"/>
    <property type="project" value="InterPro"/>
</dbReference>
<dbReference type="PROSITE" id="PS51208">
    <property type="entry name" value="AUTOTRANSPORTER"/>
    <property type="match status" value="1"/>
</dbReference>
<dbReference type="Proteomes" id="UP000230202">
    <property type="component" value="Unassembled WGS sequence"/>
</dbReference>
<protein>
    <recommendedName>
        <fullName evidence="1">Autotransporter domain-containing protein</fullName>
    </recommendedName>
</protein>
<feature type="domain" description="Autotransporter" evidence="1">
    <location>
        <begin position="985"/>
        <end position="1269"/>
    </location>
</feature>
<dbReference type="Gene3D" id="2.160.20.20">
    <property type="match status" value="1"/>
</dbReference>
<evidence type="ECO:0000313" key="3">
    <source>
        <dbReference type="Proteomes" id="UP000230202"/>
    </source>
</evidence>
<dbReference type="InterPro" id="IPR012332">
    <property type="entry name" value="Autotransporter_pectin_lyase_C"/>
</dbReference>
<dbReference type="SMART" id="SM00869">
    <property type="entry name" value="Autotransporter"/>
    <property type="match status" value="1"/>
</dbReference>
<comment type="caution">
    <text evidence="2">The sequence shown here is derived from an EMBL/GenBank/DDBJ whole genome shotgun (WGS) entry which is preliminary data.</text>
</comment>
<keyword evidence="3" id="KW-1185">Reference proteome</keyword>
<feature type="non-terminal residue" evidence="2">
    <location>
        <position position="1"/>
    </location>
</feature>
<name>A0A2N9X7P7_9NEIS</name>
<dbReference type="InterPro" id="IPR005546">
    <property type="entry name" value="Autotransporte_beta"/>
</dbReference>
<evidence type="ECO:0000313" key="2">
    <source>
        <dbReference type="EMBL" id="PIT39765.1"/>
    </source>
</evidence>
<dbReference type="EMBL" id="MEIL01000024">
    <property type="protein sequence ID" value="PIT39765.1"/>
    <property type="molecule type" value="Genomic_DNA"/>
</dbReference>
<accession>A0A2N9X7P7</accession>
<dbReference type="RefSeq" id="WP_100151951.1">
    <property type="nucleotide sequence ID" value="NZ_MEIL01000024.1"/>
</dbReference>
<organism evidence="2 3">
    <name type="scientific">Snodgrassella alvi</name>
    <dbReference type="NCBI Taxonomy" id="1196083"/>
    <lineage>
        <taxon>Bacteria</taxon>
        <taxon>Pseudomonadati</taxon>
        <taxon>Pseudomonadota</taxon>
        <taxon>Betaproteobacteria</taxon>
        <taxon>Neisseriales</taxon>
        <taxon>Neisseriaceae</taxon>
        <taxon>Snodgrassella</taxon>
    </lineage>
</organism>
<sequence length="1270" mass="133314">KIVNDNILGGTITNTGDAITSAANNIDITNNNNLTGTVINNGKGSIHVQNTKGTGSITGNINNGGAGSITLDNEGKSSSNQINNTGSGLITINNKDTGELGSAISNSSTGAIKIVNDNILGGTITNTGDAITSAANNIDITNNNNLTGTVINNGQGSIHVQNTKGTGSITGNINNGGAGSITLDNEGKSSSNQIDNTGTGLITINNKDTGELGSAISNSSTGAIKIVNDNILGGTITNTGDAITSAANNIDITNNNNLTGTVTNNGQGSIHVQNTKETGSITGNINNGGSGSITLDNEGNSSSNQINNNGTGLITINNKDTGELGSAISNSSTGAIKIVNDNILGGTITNTGDAITSAANNIDITNNKNLTGTVTNNGKGSIHVQNTKDTGSITGNINNGGAGSITLDNDGKSSSNQINNNGTGLITINNKENGELGSAISNSSTGAIKIVNNNILSGSITNTGAKGLSNTNNINIINNRKITGNITNQGTGSIEVTNSTDGELDGDISNESSGMISLINNGNIDNKATGVSSSTGKINNSNNGTLKITNNNSMSRAFDNNGTGTLIVENNGQMNGNKITNNDEGTIEIHNNLKGHLDSEITNNKKGNIQITNDDVLGGLIANLGERKGSDENNIEIINRKTLTSTIRNDASGAIKITNESSGNLSSNIINNRSGKISFINQGVSSPAQITNSGTGEVSVINNHILRTDVTNDATSSGLISFSNTADFDGNLVNANSGSIIGVNTGNFTGTTSNSGFAKNGKIDLDNQGIWTNTGNSVLTNLTNSKGTIKFPEIPSVDAADKDKYHSITVKGDYTGGGQMYVNTFWNKDGTTYSDRVDIAGNVIGNKPTTVHTANKNGIYGDVTQKEIPIHSAVVVHVDGQTTGSDFTGKAPTTNAGEAQLEKINTTRADGSAGTDYAWTLKAKGKTGPDKPNPPEVPIYAEPVSGYVQMPTADMELGFTTIGTLHERRSENQTYNINGTNNTALGEDQQQTWARVVVKHLDKDGKKRLDTAGNQSVLQIGHDFILDENDKNGTRRHVGGYVAYGHNENDFRDQYRAENGRVVDDHYNGKGRTDAVSVGGYGTFYGINGGYVDLVGQVTYLRNKYSARSNESEHQNGWGAALSAETGKSFIVYGNNWFIEPQAQLVYQYLSLNDFNDRIRHVDQHDPSALRGRVGMRFGYNGDVTDNLPPSSFYGVANIWHDFVNPKSVDIGRDSLKEEYAKTWGELGLGIQLPITKQSDFYGDVRYEKNFGSDKRKGFKGTMGYKYTWL</sequence>
<dbReference type="Gene3D" id="2.40.128.130">
    <property type="entry name" value="Autotransporter beta-domain"/>
    <property type="match status" value="1"/>
</dbReference>